<sequence>CFIFGDGLKDDKWLVENFGHSLSRLELKDLLPETWLHGYILTAVACKLAVDVRAWGKNGPWYLPSNFEDLVVKMGWTPKKAVENYKNLYLCGTFECTKIYLPMNDENRHWFLIVVFMDQKVVHVVDSLRTDL</sequence>
<evidence type="ECO:0000313" key="6">
    <source>
        <dbReference type="Proteomes" id="UP001154282"/>
    </source>
</evidence>
<proteinExistence type="inferred from homology"/>
<name>A0AAV0MFD3_9ROSI</name>
<gene>
    <name evidence="5" type="ORF">LITE_LOCUS28301</name>
</gene>
<feature type="non-terminal residue" evidence="5">
    <location>
        <position position="1"/>
    </location>
</feature>
<dbReference type="PROSITE" id="PS50600">
    <property type="entry name" value="ULP_PROTEASE"/>
    <property type="match status" value="1"/>
</dbReference>
<comment type="caution">
    <text evidence="5">The sequence shown here is derived from an EMBL/GenBank/DDBJ whole genome shotgun (WGS) entry which is preliminary data.</text>
</comment>
<organism evidence="5 6">
    <name type="scientific">Linum tenue</name>
    <dbReference type="NCBI Taxonomy" id="586396"/>
    <lineage>
        <taxon>Eukaryota</taxon>
        <taxon>Viridiplantae</taxon>
        <taxon>Streptophyta</taxon>
        <taxon>Embryophyta</taxon>
        <taxon>Tracheophyta</taxon>
        <taxon>Spermatophyta</taxon>
        <taxon>Magnoliopsida</taxon>
        <taxon>eudicotyledons</taxon>
        <taxon>Gunneridae</taxon>
        <taxon>Pentapetalae</taxon>
        <taxon>rosids</taxon>
        <taxon>fabids</taxon>
        <taxon>Malpighiales</taxon>
        <taxon>Linaceae</taxon>
        <taxon>Linum</taxon>
    </lineage>
</organism>
<dbReference type="InterPro" id="IPR003653">
    <property type="entry name" value="Peptidase_C48_C"/>
</dbReference>
<evidence type="ECO:0000259" key="4">
    <source>
        <dbReference type="PROSITE" id="PS50600"/>
    </source>
</evidence>
<dbReference type="GO" id="GO:0008234">
    <property type="term" value="F:cysteine-type peptidase activity"/>
    <property type="evidence" value="ECO:0007669"/>
    <property type="project" value="InterPro"/>
</dbReference>
<evidence type="ECO:0000256" key="3">
    <source>
        <dbReference type="ARBA" id="ARBA00022801"/>
    </source>
</evidence>
<dbReference type="EMBL" id="CAMGYJ010000007">
    <property type="protein sequence ID" value="CAI0444903.1"/>
    <property type="molecule type" value="Genomic_DNA"/>
</dbReference>
<keyword evidence="2" id="KW-0645">Protease</keyword>
<dbReference type="Pfam" id="PF02902">
    <property type="entry name" value="Peptidase_C48"/>
    <property type="match status" value="1"/>
</dbReference>
<dbReference type="Proteomes" id="UP001154282">
    <property type="component" value="Unassembled WGS sequence"/>
</dbReference>
<comment type="similarity">
    <text evidence="1">Belongs to the peptidase C48 family.</text>
</comment>
<dbReference type="GO" id="GO:0006508">
    <property type="term" value="P:proteolysis"/>
    <property type="evidence" value="ECO:0007669"/>
    <property type="project" value="UniProtKB-KW"/>
</dbReference>
<evidence type="ECO:0000256" key="1">
    <source>
        <dbReference type="ARBA" id="ARBA00005234"/>
    </source>
</evidence>
<dbReference type="InterPro" id="IPR038765">
    <property type="entry name" value="Papain-like_cys_pep_sf"/>
</dbReference>
<feature type="non-terminal residue" evidence="5">
    <location>
        <position position="132"/>
    </location>
</feature>
<reference evidence="5" key="1">
    <citation type="submission" date="2022-08" db="EMBL/GenBank/DDBJ databases">
        <authorList>
            <person name="Gutierrez-Valencia J."/>
        </authorList>
    </citation>
    <scope>NUCLEOTIDE SEQUENCE</scope>
</reference>
<keyword evidence="6" id="KW-1185">Reference proteome</keyword>
<dbReference type="AlphaFoldDB" id="A0AAV0MFD3"/>
<feature type="domain" description="Ubiquitin-like protease family profile" evidence="4">
    <location>
        <begin position="20"/>
        <end position="132"/>
    </location>
</feature>
<dbReference type="Gene3D" id="3.40.395.10">
    <property type="entry name" value="Adenoviral Proteinase, Chain A"/>
    <property type="match status" value="1"/>
</dbReference>
<evidence type="ECO:0000313" key="5">
    <source>
        <dbReference type="EMBL" id="CAI0444903.1"/>
    </source>
</evidence>
<evidence type="ECO:0000256" key="2">
    <source>
        <dbReference type="ARBA" id="ARBA00022670"/>
    </source>
</evidence>
<keyword evidence="3" id="KW-0378">Hydrolase</keyword>
<dbReference type="SUPFAM" id="SSF54001">
    <property type="entry name" value="Cysteine proteinases"/>
    <property type="match status" value="1"/>
</dbReference>
<protein>
    <recommendedName>
        <fullName evidence="4">Ubiquitin-like protease family profile domain-containing protein</fullName>
    </recommendedName>
</protein>
<accession>A0AAV0MFD3</accession>